<keyword evidence="1" id="KW-0732">Signal</keyword>
<proteinExistence type="predicted"/>
<dbReference type="PROSITE" id="PS51257">
    <property type="entry name" value="PROKAR_LIPOPROTEIN"/>
    <property type="match status" value="1"/>
</dbReference>
<sequence>MKRMILTAGFLLAVTSVSGCNLFNSDETVIVPQTYAPPLGRGCVDGFGPIQSGTAICVGASG</sequence>
<evidence type="ECO:0008006" key="4">
    <source>
        <dbReference type="Google" id="ProtNLM"/>
    </source>
</evidence>
<reference evidence="2 3" key="1">
    <citation type="submission" date="2021-07" db="EMBL/GenBank/DDBJ databases">
        <title>Karlodiniumbacter phycospheric gen. nov., sp. nov., a phycosphere bacterium isolated from karlodinium veneficum.</title>
        <authorList>
            <person name="Peng Y."/>
            <person name="Jiang L."/>
            <person name="Lee J."/>
        </authorList>
    </citation>
    <scope>NUCLEOTIDE SEQUENCE</scope>
    <source>
        <strain evidence="2 3">N5</strain>
    </source>
</reference>
<organism evidence="2">
    <name type="scientific">Gymnodinialimonas phycosphaerae</name>
    <dbReference type="NCBI Taxonomy" id="2841589"/>
    <lineage>
        <taxon>Bacteria</taxon>
        <taxon>Pseudomonadati</taxon>
        <taxon>Pseudomonadota</taxon>
        <taxon>Alphaproteobacteria</taxon>
        <taxon>Rhodobacterales</taxon>
        <taxon>Paracoccaceae</taxon>
        <taxon>Gymnodinialimonas</taxon>
    </lineage>
</organism>
<evidence type="ECO:0000313" key="2">
    <source>
        <dbReference type="EMBL" id="QXL87496.1"/>
    </source>
</evidence>
<name>A0A975TVG0_9RHOB</name>
<dbReference type="EMBL" id="JAIMBW010000001">
    <property type="protein sequence ID" value="MBY4894874.1"/>
    <property type="molecule type" value="Genomic_DNA"/>
</dbReference>
<evidence type="ECO:0000256" key="1">
    <source>
        <dbReference type="SAM" id="SignalP"/>
    </source>
</evidence>
<evidence type="ECO:0000313" key="3">
    <source>
        <dbReference type="Proteomes" id="UP000693972"/>
    </source>
</evidence>
<dbReference type="Proteomes" id="UP000693972">
    <property type="component" value="Unassembled WGS sequence"/>
</dbReference>
<dbReference type="AlphaFoldDB" id="A0A975TVG0"/>
<keyword evidence="3" id="KW-1185">Reference proteome</keyword>
<accession>A0A975TVG0</accession>
<gene>
    <name evidence="2" type="ORF">KUL25_19115</name>
</gene>
<feature type="signal peptide" evidence="1">
    <location>
        <begin position="1"/>
        <end position="19"/>
    </location>
</feature>
<protein>
    <recommendedName>
        <fullName evidence="4">Lipoprotein</fullName>
    </recommendedName>
</protein>
<feature type="chain" id="PRO_5037239501" description="Lipoprotein" evidence="1">
    <location>
        <begin position="20"/>
        <end position="62"/>
    </location>
</feature>
<dbReference type="RefSeq" id="WP_257894369.1">
    <property type="nucleotide sequence ID" value="NZ_JAIMBW010000001.1"/>
</dbReference>
<dbReference type="EMBL" id="CP078073">
    <property type="protein sequence ID" value="QXL87496.1"/>
    <property type="molecule type" value="Genomic_DNA"/>
</dbReference>